<dbReference type="AlphaFoldDB" id="V6LL46"/>
<keyword evidence="4" id="KW-1185">Reference proteome</keyword>
<dbReference type="EMBL" id="AUWU02000001">
    <property type="protein sequence ID" value="KAH0576870.1"/>
    <property type="molecule type" value="Genomic_DNA"/>
</dbReference>
<feature type="transmembrane region" description="Helical" evidence="1">
    <location>
        <begin position="21"/>
        <end position="41"/>
    </location>
</feature>
<evidence type="ECO:0000313" key="2">
    <source>
        <dbReference type="EMBL" id="EST45272.1"/>
    </source>
</evidence>
<organism evidence="2">
    <name type="scientific">Spironucleus salmonicida</name>
    <dbReference type="NCBI Taxonomy" id="348837"/>
    <lineage>
        <taxon>Eukaryota</taxon>
        <taxon>Metamonada</taxon>
        <taxon>Diplomonadida</taxon>
        <taxon>Hexamitidae</taxon>
        <taxon>Hexamitinae</taxon>
        <taxon>Spironucleus</taxon>
    </lineage>
</organism>
<gene>
    <name evidence="2" type="ORF">SS50377_14848</name>
    <name evidence="3" type="ORF">SS50377_20216</name>
</gene>
<evidence type="ECO:0000256" key="1">
    <source>
        <dbReference type="SAM" id="Phobius"/>
    </source>
</evidence>
<dbReference type="VEuPathDB" id="GiardiaDB:SS50377_20216"/>
<evidence type="ECO:0000313" key="3">
    <source>
        <dbReference type="EMBL" id="KAH0576870.1"/>
    </source>
</evidence>
<accession>V6LL46</accession>
<protein>
    <submittedName>
        <fullName evidence="2">Transmembrane domain-containing protein</fullName>
    </submittedName>
</protein>
<sequence length="227" mass="26936">MELIKNKIQKSLDDNYMIPEDVVIGFLFMVMPIMLICLVIILQSGDFIVSLRVILNLIFQIYSQLNYYVFYIVRKLLNQRFQTYPKQIILKQNKKLIIKNSCQITQQNNTYIFELENNWKLSTIKADIIQQAAIIDNPGIIMLHHNIPIQPINLLRIIKGELLVDLFAQTIVQREIILRLLDRNKNYNLKQRVQLILDFAKQINEDSNLIFIIFDSKFREYVLENMM</sequence>
<keyword evidence="1 2" id="KW-0812">Transmembrane</keyword>
<keyword evidence="1" id="KW-1133">Transmembrane helix</keyword>
<dbReference type="Proteomes" id="UP000018208">
    <property type="component" value="Unassembled WGS sequence"/>
</dbReference>
<keyword evidence="1" id="KW-0472">Membrane</keyword>
<name>V6LL46_9EUKA</name>
<reference evidence="3" key="2">
    <citation type="submission" date="2020-12" db="EMBL/GenBank/DDBJ databases">
        <title>New Spironucleus salmonicida genome in near-complete chromosomes.</title>
        <authorList>
            <person name="Xu F."/>
            <person name="Kurt Z."/>
            <person name="Jimenez-Gonzalez A."/>
            <person name="Astvaldsson A."/>
            <person name="Andersson J.O."/>
            <person name="Svard S.G."/>
        </authorList>
    </citation>
    <scope>NUCLEOTIDE SEQUENCE</scope>
    <source>
        <strain evidence="3">ATCC 50377</strain>
    </source>
</reference>
<proteinExistence type="predicted"/>
<dbReference type="EMBL" id="KI546100">
    <property type="protein sequence ID" value="EST45272.1"/>
    <property type="molecule type" value="Genomic_DNA"/>
</dbReference>
<evidence type="ECO:0000313" key="4">
    <source>
        <dbReference type="Proteomes" id="UP000018208"/>
    </source>
</evidence>
<reference evidence="2 3" key="1">
    <citation type="journal article" date="2014" name="PLoS Genet.">
        <title>The Genome of Spironucleus salmonicida Highlights a Fish Pathogen Adapted to Fluctuating Environments.</title>
        <authorList>
            <person name="Xu F."/>
            <person name="Jerlstrom-Hultqvist J."/>
            <person name="Einarsson E."/>
            <person name="Astvaldsson A."/>
            <person name="Svard S.G."/>
            <person name="Andersson J.O."/>
        </authorList>
    </citation>
    <scope>NUCLEOTIDE SEQUENCE</scope>
    <source>
        <strain evidence="3">ATCC 50377</strain>
    </source>
</reference>
<feature type="transmembrane region" description="Helical" evidence="1">
    <location>
        <begin position="53"/>
        <end position="73"/>
    </location>
</feature>